<reference evidence="1" key="1">
    <citation type="submission" date="2019-11" db="EMBL/GenBank/DDBJ databases">
        <title>Nori genome reveals adaptations in red seaweeds to the harsh intertidal environment.</title>
        <authorList>
            <person name="Wang D."/>
            <person name="Mao Y."/>
        </authorList>
    </citation>
    <scope>NUCLEOTIDE SEQUENCE</scope>
    <source>
        <tissue evidence="1">Gametophyte</tissue>
    </source>
</reference>
<sequence length="76" mass="8548">MPSGYGFHKEKMKKCAESGGKRSSGSGSHLLANRAAMSIQCKVCRQTFMCTTSRSLLEDHVARRHESRSYDECFDE</sequence>
<accession>A0ACC3BX23</accession>
<name>A0ACC3BX23_PYRYE</name>
<comment type="caution">
    <text evidence="1">The sequence shown here is derived from an EMBL/GenBank/DDBJ whole genome shotgun (WGS) entry which is preliminary data.</text>
</comment>
<evidence type="ECO:0000313" key="1">
    <source>
        <dbReference type="EMBL" id="KAK1862442.1"/>
    </source>
</evidence>
<organism evidence="1 2">
    <name type="scientific">Pyropia yezoensis</name>
    <name type="common">Susabi-nori</name>
    <name type="synonym">Porphyra yezoensis</name>
    <dbReference type="NCBI Taxonomy" id="2788"/>
    <lineage>
        <taxon>Eukaryota</taxon>
        <taxon>Rhodophyta</taxon>
        <taxon>Bangiophyceae</taxon>
        <taxon>Bangiales</taxon>
        <taxon>Bangiaceae</taxon>
        <taxon>Pyropia</taxon>
    </lineage>
</organism>
<dbReference type="EMBL" id="CM020618">
    <property type="protein sequence ID" value="KAK1862442.1"/>
    <property type="molecule type" value="Genomic_DNA"/>
</dbReference>
<dbReference type="Proteomes" id="UP000798662">
    <property type="component" value="Chromosome 1"/>
</dbReference>
<evidence type="ECO:0000313" key="2">
    <source>
        <dbReference type="Proteomes" id="UP000798662"/>
    </source>
</evidence>
<gene>
    <name evidence="1" type="ORF">I4F81_005016</name>
</gene>
<protein>
    <submittedName>
        <fullName evidence="1">Uncharacterized protein</fullName>
    </submittedName>
</protein>
<keyword evidence="2" id="KW-1185">Reference proteome</keyword>
<proteinExistence type="predicted"/>